<comment type="caution">
    <text evidence="1">The sequence shown here is derived from an EMBL/GenBank/DDBJ whole genome shotgun (WGS) entry which is preliminary data.</text>
</comment>
<evidence type="ECO:0000313" key="2">
    <source>
        <dbReference type="Proteomes" id="UP001057402"/>
    </source>
</evidence>
<accession>A0ACB9R554</accession>
<gene>
    <name evidence="1" type="ORF">MLD38_011547</name>
</gene>
<protein>
    <submittedName>
        <fullName evidence="1">Uncharacterized protein</fullName>
    </submittedName>
</protein>
<reference evidence="2" key="1">
    <citation type="journal article" date="2023" name="Front. Plant Sci.">
        <title>Chromosomal-level genome assembly of Melastoma candidum provides insights into trichome evolution.</title>
        <authorList>
            <person name="Zhong Y."/>
            <person name="Wu W."/>
            <person name="Sun C."/>
            <person name="Zou P."/>
            <person name="Liu Y."/>
            <person name="Dai S."/>
            <person name="Zhou R."/>
        </authorList>
    </citation>
    <scope>NUCLEOTIDE SEQUENCE [LARGE SCALE GENOMIC DNA]</scope>
</reference>
<sequence>MASLHATFASVVCNNTVVHSPPMTFPSTAFLPRLSVAGRSSNPCKKEICYAFQSSGHIATLTFVTNSKHARRPKHTVDPASPDFVPLPSFEQCFPNSSKEYTEVVHDETGHVCSESLFVESTSVGMNEFLTVMTPVASRISANELREKLVTPRYTQMYYAKLGIITEEMMYCVTRETLDPEYVRWEVA</sequence>
<proteinExistence type="predicted"/>
<name>A0ACB9R554_9MYRT</name>
<dbReference type="EMBL" id="CM042883">
    <property type="protein sequence ID" value="KAI4373421.1"/>
    <property type="molecule type" value="Genomic_DNA"/>
</dbReference>
<evidence type="ECO:0000313" key="1">
    <source>
        <dbReference type="EMBL" id="KAI4373421.1"/>
    </source>
</evidence>
<dbReference type="Proteomes" id="UP001057402">
    <property type="component" value="Chromosome 4"/>
</dbReference>
<organism evidence="1 2">
    <name type="scientific">Melastoma candidum</name>
    <dbReference type="NCBI Taxonomy" id="119954"/>
    <lineage>
        <taxon>Eukaryota</taxon>
        <taxon>Viridiplantae</taxon>
        <taxon>Streptophyta</taxon>
        <taxon>Embryophyta</taxon>
        <taxon>Tracheophyta</taxon>
        <taxon>Spermatophyta</taxon>
        <taxon>Magnoliopsida</taxon>
        <taxon>eudicotyledons</taxon>
        <taxon>Gunneridae</taxon>
        <taxon>Pentapetalae</taxon>
        <taxon>rosids</taxon>
        <taxon>malvids</taxon>
        <taxon>Myrtales</taxon>
        <taxon>Melastomataceae</taxon>
        <taxon>Melastomatoideae</taxon>
        <taxon>Melastomateae</taxon>
        <taxon>Melastoma</taxon>
    </lineage>
</organism>
<keyword evidence="2" id="KW-1185">Reference proteome</keyword>